<dbReference type="AlphaFoldDB" id="A0A0F3RUA5"/>
<gene>
    <name evidence="3" type="ORF">VC81_03675</name>
    <name evidence="2" type="ORF">VC81_06440</name>
</gene>
<reference evidence="3 4" key="1">
    <citation type="submission" date="2015-03" db="EMBL/GenBank/DDBJ databases">
        <authorList>
            <person name="Zheng J."/>
            <person name="Ganezle M."/>
        </authorList>
    </citation>
    <scope>NUCLEOTIDE SEQUENCE [LARGE SCALE GENOMIC DNA]</scope>
    <source>
        <strain evidence="3 4">LP38</strain>
    </source>
</reference>
<evidence type="ECO:0000313" key="3">
    <source>
        <dbReference type="EMBL" id="KJW13571.1"/>
    </source>
</evidence>
<evidence type="ECO:0000313" key="2">
    <source>
        <dbReference type="EMBL" id="KJW12882.1"/>
    </source>
</evidence>
<proteinExistence type="predicted"/>
<dbReference type="EMBL" id="JZCR01000014">
    <property type="protein sequence ID" value="KJW12882.1"/>
    <property type="molecule type" value="Genomic_DNA"/>
</dbReference>
<dbReference type="OrthoDB" id="2295305at2"/>
<dbReference type="EMBL" id="JZCR01000006">
    <property type="protein sequence ID" value="KJW13571.1"/>
    <property type="molecule type" value="Genomic_DNA"/>
</dbReference>
<evidence type="ECO:0000256" key="1">
    <source>
        <dbReference type="SAM" id="MobiDB-lite"/>
    </source>
</evidence>
<accession>A0A0F3RUA5</accession>
<dbReference type="RefSeq" id="WP_045806793.1">
    <property type="nucleotide sequence ID" value="NZ_JZCR01000006.1"/>
</dbReference>
<dbReference type="Proteomes" id="UP000033491">
    <property type="component" value="Unassembled WGS sequence"/>
</dbReference>
<protein>
    <submittedName>
        <fullName evidence="3">Uncharacterized protein</fullName>
    </submittedName>
</protein>
<comment type="caution">
    <text evidence="3">The sequence shown here is derived from an EMBL/GenBank/DDBJ whole genome shotgun (WGS) entry which is preliminary data.</text>
</comment>
<dbReference type="PATRIC" id="fig|216463.3.peg.2567"/>
<name>A0A0F3RUA5_9LACO</name>
<dbReference type="STRING" id="216463.VC81_03675"/>
<evidence type="ECO:0000313" key="4">
    <source>
        <dbReference type="Proteomes" id="UP000033491"/>
    </source>
</evidence>
<feature type="region of interest" description="Disordered" evidence="1">
    <location>
        <begin position="147"/>
        <end position="169"/>
    </location>
</feature>
<sequence length="169" mass="18318">MFKYYVKLDEQGYPVADGQPAITATEGMAEFVAYTTTDKEYFLRYYSHYRQDSNGNWVAPDNLPSLQVSSLLRSIQDQGQMIVDRDETIEGLKNDLTTAKSSAESAKSAAVQATEANATLKANDSLHDSAIMELSDLLFSQLAPSEPSASETTNIVADGSTSAVTSVQS</sequence>
<organism evidence="3 4">
    <name type="scientific">Levilactobacillus spicheri</name>
    <dbReference type="NCBI Taxonomy" id="216463"/>
    <lineage>
        <taxon>Bacteria</taxon>
        <taxon>Bacillati</taxon>
        <taxon>Bacillota</taxon>
        <taxon>Bacilli</taxon>
        <taxon>Lactobacillales</taxon>
        <taxon>Lactobacillaceae</taxon>
        <taxon>Levilactobacillus</taxon>
    </lineage>
</organism>